<dbReference type="InterPro" id="IPR018200">
    <property type="entry name" value="USP_CS"/>
</dbReference>
<comment type="similarity">
    <text evidence="1 2">Belongs to the peptidase C19 family.</text>
</comment>
<organism evidence="5">
    <name type="scientific">Brugia malayi</name>
    <name type="common">Filarial nematode worm</name>
    <dbReference type="NCBI Taxonomy" id="6279"/>
    <lineage>
        <taxon>Eukaryota</taxon>
        <taxon>Metazoa</taxon>
        <taxon>Ecdysozoa</taxon>
        <taxon>Nematoda</taxon>
        <taxon>Chromadorea</taxon>
        <taxon>Rhabditida</taxon>
        <taxon>Spirurina</taxon>
        <taxon>Spiruromorpha</taxon>
        <taxon>Filarioidea</taxon>
        <taxon>Onchocercidae</taxon>
        <taxon>Brugia</taxon>
    </lineage>
</organism>
<feature type="compositionally biased region" description="Basic residues" evidence="3">
    <location>
        <begin position="1"/>
        <end position="14"/>
    </location>
</feature>
<protein>
    <recommendedName>
        <fullName evidence="2">Ubiquitin carboxyl-terminal hydrolase</fullName>
        <ecNumber evidence="2">3.4.19.12</ecNumber>
    </recommendedName>
</protein>
<proteinExistence type="inferred from homology"/>
<dbReference type="OMA" id="KISWASA"/>
<dbReference type="AlphaFoldDB" id="A0A1I9G0D2"/>
<evidence type="ECO:0000256" key="3">
    <source>
        <dbReference type="SAM" id="MobiDB-lite"/>
    </source>
</evidence>
<feature type="region of interest" description="Disordered" evidence="3">
    <location>
        <begin position="1"/>
        <end position="29"/>
    </location>
</feature>
<evidence type="ECO:0000259" key="4">
    <source>
        <dbReference type="PROSITE" id="PS50235"/>
    </source>
</evidence>
<sequence>MSKGTSSKRRHGCKTLREQNDATSSYTRSSVTASRPLANLDDNNHCYVGLVNQAMTCYLNSLIQTLYMTPEFRNAIYGWKFTGSEAAEARSIPCQLQKLFLLLQTSDRESLETIDLTASFGWSNSEAYEQHDIQELCRIMFDALKQKWSKADASFQELYRGNMEDFVKCLFCQKENIKQDEFLDLPLAVKQFGATDAFKSVEEALHAFIKPEVLEGSNQYYCEGCRRKQNALKGLRIIKFPYLLSIQLKRFDFDCNTLHRIKLNDKMTFPALLNLNEFVYDATKSEPPKKISWASAVSVSRFFFISNNGHLDEQEVDMLLKRDGPFLYELFSVMVHQGSASGGHYFAYIKNMDQDKWFCFNDSNVTPASIEDIHRTFGGSCGGWSSGNTNAYMLMYRQIDRKRNARFIKTGELADHLLERLRRFEELEEEKLREKQYKESLVSVKLINYNCFICSSLFNCSIMIQIRRSDNYKCCKYYKNCEFISVLRFVIIINQELHYSIWNKTNALEQLFHRNVICLDVEVDVDDRQLVIHMKQWLSAVIGVDMNEFVVLKHYSTDDADGYESIINETETIHDAYYLSVKLRSPLKENEKLMRIIRFDRENWPTLFSIPTTVDMQIRTLLMRCQEQMKKVYATKYDLNQ</sequence>
<dbReference type="InterPro" id="IPR050164">
    <property type="entry name" value="Peptidase_C19"/>
</dbReference>
<dbReference type="InterPro" id="IPR038765">
    <property type="entry name" value="Papain-like_cys_pep_sf"/>
</dbReference>
<dbReference type="Gene3D" id="3.90.70.10">
    <property type="entry name" value="Cysteine proteinases"/>
    <property type="match status" value="1"/>
</dbReference>
<reference evidence="5" key="1">
    <citation type="journal article" date="2007" name="Science">
        <title>Draft genome of the filarial nematode parasite Brugia malayi.</title>
        <authorList>
            <person name="Ghedin E."/>
            <person name="Wang S."/>
            <person name="Spiro D."/>
            <person name="Caler E."/>
            <person name="Zhao Q."/>
            <person name="Crabtree J."/>
            <person name="Allen J.E."/>
            <person name="Delcher A.L."/>
            <person name="Guiliano D.B."/>
            <person name="Miranda-Saavedra D."/>
            <person name="Angiuoli S.V."/>
            <person name="Creasy T."/>
            <person name="Amedeo P."/>
            <person name="Haas B."/>
            <person name="El-Sayed N.M."/>
            <person name="Wortman J.R."/>
            <person name="Feldblyum T."/>
            <person name="Tallon L."/>
            <person name="Schatz M."/>
            <person name="Shumway M."/>
            <person name="Koo H."/>
            <person name="Salzberg S.L."/>
            <person name="Schobel S."/>
            <person name="Pertea M."/>
            <person name="Pop M."/>
            <person name="White O."/>
            <person name="Barton G.J."/>
            <person name="Carlow C.K."/>
            <person name="Crawford M.J."/>
            <person name="Daub J."/>
            <person name="Dimmic M.W."/>
            <person name="Estes C.F."/>
            <person name="Foster J.M."/>
            <person name="Ganatra M."/>
            <person name="Gregory W.F."/>
            <person name="Johnson N.M."/>
            <person name="Jin J."/>
            <person name="Komuniecki R."/>
            <person name="Korf I."/>
            <person name="Kumar S."/>
            <person name="Laney S."/>
            <person name="Li B.W."/>
            <person name="Li W."/>
            <person name="Lindblom T.H."/>
            <person name="Lustigman S."/>
            <person name="Ma D."/>
            <person name="Maina C.V."/>
            <person name="Martin D.M."/>
            <person name="McCarter J.P."/>
            <person name="McReynolds L."/>
            <person name="Mitreva M."/>
            <person name="Nutman T.B."/>
            <person name="Parkinson J."/>
            <person name="Peregrin-Alvarez J.M."/>
            <person name="Poole C."/>
            <person name="Ren Q."/>
            <person name="Saunders L."/>
            <person name="Sluder A.E."/>
            <person name="Smith K."/>
            <person name="Stanke M."/>
            <person name="Unnasch T.R."/>
            <person name="Ware J."/>
            <person name="Wei A.D."/>
            <person name="Weil G."/>
            <person name="Williams D.J."/>
            <person name="Zhang Y."/>
            <person name="Williams S.A."/>
            <person name="Fraser-Liggett C."/>
            <person name="Slatko B."/>
            <person name="Blaxter M.L."/>
            <person name="Scott A.L."/>
        </authorList>
    </citation>
    <scope>NUCLEOTIDE SEQUENCE</scope>
    <source>
        <strain evidence="5">FR3</strain>
    </source>
</reference>
<dbReference type="SUPFAM" id="SSF54001">
    <property type="entry name" value="Cysteine proteinases"/>
    <property type="match status" value="1"/>
</dbReference>
<dbReference type="EMBL" id="LN856729">
    <property type="protein sequence ID" value="CDP92139.1"/>
    <property type="molecule type" value="Genomic_DNA"/>
</dbReference>
<dbReference type="InterPro" id="IPR028889">
    <property type="entry name" value="USP"/>
</dbReference>
<accession>A0A1I9G0D2</accession>
<keyword evidence="2" id="KW-0378">Hydrolase</keyword>
<keyword evidence="2" id="KW-0788">Thiol protease</keyword>
<feature type="domain" description="USP" evidence="4">
    <location>
        <begin position="48"/>
        <end position="399"/>
    </location>
</feature>
<gene>
    <name evidence="5" type="primary">Bm5601</name>
    <name evidence="5" type="ORF">BM_Bm5601</name>
</gene>
<evidence type="ECO:0000313" key="5">
    <source>
        <dbReference type="EMBL" id="CDP92139.1"/>
    </source>
</evidence>
<dbReference type="PANTHER" id="PTHR24006:SF702">
    <property type="entry name" value="UBIQUITIN CARBOXYL-TERMINAL HYDROLASE 47"/>
    <property type="match status" value="1"/>
</dbReference>
<dbReference type="PROSITE" id="PS00973">
    <property type="entry name" value="USP_2"/>
    <property type="match status" value="1"/>
</dbReference>
<dbReference type="GO" id="GO:0005829">
    <property type="term" value="C:cytosol"/>
    <property type="evidence" value="ECO:0007669"/>
    <property type="project" value="TreeGrafter"/>
</dbReference>
<dbReference type="GO" id="GO:0004843">
    <property type="term" value="F:cysteine-type deubiquitinase activity"/>
    <property type="evidence" value="ECO:0007669"/>
    <property type="project" value="UniProtKB-UniRule"/>
</dbReference>
<dbReference type="GO" id="GO:0005634">
    <property type="term" value="C:nucleus"/>
    <property type="evidence" value="ECO:0007669"/>
    <property type="project" value="TreeGrafter"/>
</dbReference>
<name>A0A1I9G0D2_BRUMA</name>
<dbReference type="PANTHER" id="PTHR24006">
    <property type="entry name" value="UBIQUITIN CARBOXYL-TERMINAL HYDROLASE"/>
    <property type="match status" value="1"/>
</dbReference>
<dbReference type="Pfam" id="PF00443">
    <property type="entry name" value="UCH"/>
    <property type="match status" value="1"/>
</dbReference>
<dbReference type="GO" id="GO:0006508">
    <property type="term" value="P:proteolysis"/>
    <property type="evidence" value="ECO:0007669"/>
    <property type="project" value="UniProtKB-KW"/>
</dbReference>
<keyword evidence="2" id="KW-0833">Ubl conjugation pathway</keyword>
<dbReference type="EC" id="3.4.19.12" evidence="2"/>
<evidence type="ECO:0000256" key="1">
    <source>
        <dbReference type="ARBA" id="ARBA00009085"/>
    </source>
</evidence>
<dbReference type="GO" id="GO:0016579">
    <property type="term" value="P:protein deubiquitination"/>
    <property type="evidence" value="ECO:0007669"/>
    <property type="project" value="InterPro"/>
</dbReference>
<evidence type="ECO:0000256" key="2">
    <source>
        <dbReference type="RuleBase" id="RU366025"/>
    </source>
</evidence>
<dbReference type="PROSITE" id="PS00972">
    <property type="entry name" value="USP_1"/>
    <property type="match status" value="1"/>
</dbReference>
<dbReference type="PROSITE" id="PS50235">
    <property type="entry name" value="USP_3"/>
    <property type="match status" value="1"/>
</dbReference>
<reference evidence="5" key="2">
    <citation type="submission" date="2012-12" db="EMBL/GenBank/DDBJ databases">
        <authorList>
            <consortium name="WormBase Consortium"/>
            <person name="Ghedin E."/>
            <person name="Paulini M."/>
        </authorList>
    </citation>
    <scope>NUCLEOTIDE SEQUENCE</scope>
    <source>
        <strain evidence="5">FR3</strain>
    </source>
</reference>
<keyword evidence="2" id="KW-0645">Protease</keyword>
<comment type="catalytic activity">
    <reaction evidence="2">
        <text>Thiol-dependent hydrolysis of ester, thioester, amide, peptide and isopeptide bonds formed by the C-terminal Gly of ubiquitin (a 76-residue protein attached to proteins as an intracellular targeting signal).</text>
        <dbReference type="EC" id="3.4.19.12"/>
    </reaction>
</comment>
<dbReference type="InterPro" id="IPR001394">
    <property type="entry name" value="Peptidase_C19_UCH"/>
</dbReference>